<dbReference type="EMBL" id="JGZA01000013">
    <property type="protein sequence ID" value="KFI70507.1"/>
    <property type="molecule type" value="Genomic_DNA"/>
</dbReference>
<dbReference type="RefSeq" id="WP_032683673.1">
    <property type="nucleotide sequence ID" value="NZ_JGZA01000013.1"/>
</dbReference>
<accession>A0A087BHK7</accession>
<evidence type="ECO:0000313" key="2">
    <source>
        <dbReference type="Proteomes" id="UP000029024"/>
    </source>
</evidence>
<dbReference type="AlphaFoldDB" id="A0A087BHK7"/>
<sequence length="88" mass="10009">MNVSESIDWRHSTPGELDLHRFIGLTRRGQTLDGYLSCFTQNGRWTLTDADNLATVIKPDANGNPTLNTELFRSINVLKEIRPCKKLH</sequence>
<reference evidence="1 2" key="1">
    <citation type="submission" date="2014-03" db="EMBL/GenBank/DDBJ databases">
        <title>Genomics of Bifidobacteria.</title>
        <authorList>
            <person name="Ventura M."/>
            <person name="Milani C."/>
            <person name="Lugli G.A."/>
        </authorList>
    </citation>
    <scope>NUCLEOTIDE SEQUENCE [LARGE SCALE GENOMIC DNA]</scope>
    <source>
        <strain evidence="1 2">LMG 21814</strain>
    </source>
</reference>
<organism evidence="1 2">
    <name type="scientific">Bifidobacterium longum subsp. suis</name>
    <dbReference type="NCBI Taxonomy" id="1695"/>
    <lineage>
        <taxon>Bacteria</taxon>
        <taxon>Bacillati</taxon>
        <taxon>Actinomycetota</taxon>
        <taxon>Actinomycetes</taxon>
        <taxon>Bifidobacteriales</taxon>
        <taxon>Bifidobacteriaceae</taxon>
        <taxon>Bifidobacterium</taxon>
    </lineage>
</organism>
<dbReference type="Proteomes" id="UP000029024">
    <property type="component" value="Unassembled WGS sequence"/>
</dbReference>
<comment type="caution">
    <text evidence="1">The sequence shown here is derived from an EMBL/GenBank/DDBJ whole genome shotgun (WGS) entry which is preliminary data.</text>
</comment>
<proteinExistence type="predicted"/>
<evidence type="ECO:0000313" key="1">
    <source>
        <dbReference type="EMBL" id="KFI70507.1"/>
    </source>
</evidence>
<name>A0A087BHK7_BIFLN</name>
<gene>
    <name evidence="1" type="ORF">BLSS_1803</name>
</gene>
<protein>
    <submittedName>
        <fullName evidence="1">Uncharacterized protein</fullName>
    </submittedName>
</protein>